<dbReference type="AlphaFoldDB" id="A0A087U4B9"/>
<gene>
    <name evidence="2" type="ORF">X975_10836</name>
</gene>
<name>A0A087U4B9_STEMI</name>
<feature type="transmembrane region" description="Helical" evidence="1">
    <location>
        <begin position="265"/>
        <end position="282"/>
    </location>
</feature>
<reference evidence="2 3" key="1">
    <citation type="submission" date="2013-11" db="EMBL/GenBank/DDBJ databases">
        <title>Genome sequencing of Stegodyphus mimosarum.</title>
        <authorList>
            <person name="Bechsgaard J."/>
        </authorList>
    </citation>
    <scope>NUCLEOTIDE SEQUENCE [LARGE SCALE GENOMIC DNA]</scope>
</reference>
<dbReference type="EMBL" id="KK118086">
    <property type="protein sequence ID" value="KFM72208.1"/>
    <property type="molecule type" value="Genomic_DNA"/>
</dbReference>
<feature type="transmembrane region" description="Helical" evidence="1">
    <location>
        <begin position="294"/>
        <end position="316"/>
    </location>
</feature>
<feature type="non-terminal residue" evidence="2">
    <location>
        <position position="383"/>
    </location>
</feature>
<keyword evidence="1" id="KW-0812">Transmembrane</keyword>
<accession>A0A087U4B9</accession>
<evidence type="ECO:0000313" key="2">
    <source>
        <dbReference type="EMBL" id="KFM72208.1"/>
    </source>
</evidence>
<dbReference type="OrthoDB" id="6420184at2759"/>
<dbReference type="OMA" id="NTHTMSA"/>
<protein>
    <submittedName>
        <fullName evidence="2">Uncharacterized protein</fullName>
    </submittedName>
</protein>
<feature type="transmembrane region" description="Helical" evidence="1">
    <location>
        <begin position="45"/>
        <end position="67"/>
    </location>
</feature>
<evidence type="ECO:0000256" key="1">
    <source>
        <dbReference type="SAM" id="Phobius"/>
    </source>
</evidence>
<feature type="transmembrane region" description="Helical" evidence="1">
    <location>
        <begin position="193"/>
        <end position="217"/>
    </location>
</feature>
<evidence type="ECO:0000313" key="3">
    <source>
        <dbReference type="Proteomes" id="UP000054359"/>
    </source>
</evidence>
<proteinExistence type="predicted"/>
<organism evidence="2 3">
    <name type="scientific">Stegodyphus mimosarum</name>
    <name type="common">African social velvet spider</name>
    <dbReference type="NCBI Taxonomy" id="407821"/>
    <lineage>
        <taxon>Eukaryota</taxon>
        <taxon>Metazoa</taxon>
        <taxon>Ecdysozoa</taxon>
        <taxon>Arthropoda</taxon>
        <taxon>Chelicerata</taxon>
        <taxon>Arachnida</taxon>
        <taxon>Araneae</taxon>
        <taxon>Araneomorphae</taxon>
        <taxon>Entelegynae</taxon>
        <taxon>Eresoidea</taxon>
        <taxon>Eresidae</taxon>
        <taxon>Stegodyphus</taxon>
    </lineage>
</organism>
<sequence>MKRPMFIKVYNSSLEMRTHKKKPFSLLLKSFQIFGVDLEGEDSSILYKVFFRSWTTLILLLYHYWFFCDIGFYFGHKAQENAIAESITVWSSVISYDILLWKGKDIRKLMAIMKEETEKLDRKLLGKQEKQVIFVFSISWLYMLIFIGQKLILTPEKGFGNRYTVNILRYLFDSLSEYDKIILFKLETALEIFFIQGFLTLTIALYLLLGLSARKWFKNLKRSYMRKRNSTETGSKLTEIEEFCNDFDKLSLNVQLLDKVFTHPVAIWLLMILVTLCVRIVAVLNPRIPVTENLLTIIIVSFSRSAMTLVGMSFIADSVNQQATKTLFYLTTLSHNTHTMSAAAYHEIHMAFTRSSLEHLPMMRSTECMTYRALCLTAGTSGR</sequence>
<keyword evidence="1" id="KW-0472">Membrane</keyword>
<keyword evidence="1" id="KW-1133">Transmembrane helix</keyword>
<dbReference type="Proteomes" id="UP000054359">
    <property type="component" value="Unassembled WGS sequence"/>
</dbReference>
<keyword evidence="3" id="KW-1185">Reference proteome</keyword>
<feature type="transmembrane region" description="Helical" evidence="1">
    <location>
        <begin position="132"/>
        <end position="152"/>
    </location>
</feature>